<dbReference type="SFLD" id="SFLDG01129">
    <property type="entry name" value="C1.5:_HAD__Beta-PGM__Phosphata"/>
    <property type="match status" value="1"/>
</dbReference>
<gene>
    <name evidence="1" type="ORF">LTR77_001907</name>
</gene>
<dbReference type="InterPro" id="IPR006439">
    <property type="entry name" value="HAD-SF_hydro_IA"/>
</dbReference>
<keyword evidence="2" id="KW-1185">Reference proteome</keyword>
<dbReference type="GO" id="GO:0016791">
    <property type="term" value="F:phosphatase activity"/>
    <property type="evidence" value="ECO:0007669"/>
    <property type="project" value="UniProtKB-ARBA"/>
</dbReference>
<dbReference type="InterPro" id="IPR023214">
    <property type="entry name" value="HAD_sf"/>
</dbReference>
<dbReference type="NCBIfam" id="TIGR01509">
    <property type="entry name" value="HAD-SF-IA-v3"/>
    <property type="match status" value="1"/>
</dbReference>
<dbReference type="PANTHER" id="PTHR18901">
    <property type="entry name" value="2-DEOXYGLUCOSE-6-PHOSPHATE PHOSPHATASE 2"/>
    <property type="match status" value="1"/>
</dbReference>
<organism evidence="1 2">
    <name type="scientific">Saxophila tyrrhenica</name>
    <dbReference type="NCBI Taxonomy" id="1690608"/>
    <lineage>
        <taxon>Eukaryota</taxon>
        <taxon>Fungi</taxon>
        <taxon>Dikarya</taxon>
        <taxon>Ascomycota</taxon>
        <taxon>Pezizomycotina</taxon>
        <taxon>Dothideomycetes</taxon>
        <taxon>Dothideomycetidae</taxon>
        <taxon>Mycosphaerellales</taxon>
        <taxon>Extremaceae</taxon>
        <taxon>Saxophila</taxon>
    </lineage>
</organism>
<dbReference type="InterPro" id="IPR023198">
    <property type="entry name" value="PGP-like_dom2"/>
</dbReference>
<dbReference type="InterPro" id="IPR036412">
    <property type="entry name" value="HAD-like_sf"/>
</dbReference>
<dbReference type="SUPFAM" id="SSF56784">
    <property type="entry name" value="HAD-like"/>
    <property type="match status" value="1"/>
</dbReference>
<protein>
    <submittedName>
        <fullName evidence="1">Uncharacterized protein</fullName>
    </submittedName>
</protein>
<dbReference type="RefSeq" id="XP_064663493.1">
    <property type="nucleotide sequence ID" value="XM_064799166.1"/>
</dbReference>
<accession>A0AAV9PMT3</accession>
<dbReference type="Gene3D" id="1.10.150.240">
    <property type="entry name" value="Putative phosphatase, domain 2"/>
    <property type="match status" value="1"/>
</dbReference>
<dbReference type="SFLD" id="SFLDS00003">
    <property type="entry name" value="Haloacid_Dehalogenase"/>
    <property type="match status" value="1"/>
</dbReference>
<comment type="caution">
    <text evidence="1">The sequence shown here is derived from an EMBL/GenBank/DDBJ whole genome shotgun (WGS) entry which is preliminary data.</text>
</comment>
<evidence type="ECO:0000313" key="2">
    <source>
        <dbReference type="Proteomes" id="UP001337655"/>
    </source>
</evidence>
<reference evidence="1 2" key="1">
    <citation type="submission" date="2023-08" db="EMBL/GenBank/DDBJ databases">
        <title>Black Yeasts Isolated from many extreme environments.</title>
        <authorList>
            <person name="Coleine C."/>
            <person name="Stajich J.E."/>
            <person name="Selbmann L."/>
        </authorList>
    </citation>
    <scope>NUCLEOTIDE SEQUENCE [LARGE SCALE GENOMIC DNA]</scope>
    <source>
        <strain evidence="1 2">CCFEE 5935</strain>
    </source>
</reference>
<dbReference type="Gene3D" id="3.40.50.1000">
    <property type="entry name" value="HAD superfamily/HAD-like"/>
    <property type="match status" value="1"/>
</dbReference>
<dbReference type="InterPro" id="IPR041492">
    <property type="entry name" value="HAD_2"/>
</dbReference>
<dbReference type="GeneID" id="89923254"/>
<sequence length="279" mass="31131">MAQQSPPRPIRACIFDMDGLLINTEDLITVSINTILHAHGKPSIPGHIRAQLQGLHLREASKILLEWSQLPLTYEEYQSQLSAQHQKTFPTARPLPGVVGLLDQLAQCENVELALATSSGRSKFELKTSHLHGLFRQFPPDSQVLGDDSRLGPNKGKPEPDIYLLALDTINQRLSAQGKAMITPTECLVFEDSVAGVQSGRRAGMQVVWCPHSDIRVEYQGREEEVLRGENLAMSGAPEVPFKARKKRNDGRSLWSEDGWARLLTTLEDFDCREYSIVL</sequence>
<dbReference type="AlphaFoldDB" id="A0AAV9PMT3"/>
<name>A0AAV9PMT3_9PEZI</name>
<dbReference type="EMBL" id="JAVRRT010000002">
    <property type="protein sequence ID" value="KAK5174824.1"/>
    <property type="molecule type" value="Genomic_DNA"/>
</dbReference>
<proteinExistence type="predicted"/>
<dbReference type="Proteomes" id="UP001337655">
    <property type="component" value="Unassembled WGS sequence"/>
</dbReference>
<dbReference type="Pfam" id="PF13419">
    <property type="entry name" value="HAD_2"/>
    <property type="match status" value="1"/>
</dbReference>
<evidence type="ECO:0000313" key="1">
    <source>
        <dbReference type="EMBL" id="KAK5174824.1"/>
    </source>
</evidence>
<dbReference type="PANTHER" id="PTHR18901:SF38">
    <property type="entry name" value="PSEUDOURIDINE-5'-PHOSPHATASE"/>
    <property type="match status" value="1"/>
</dbReference>